<evidence type="ECO:0000313" key="1">
    <source>
        <dbReference type="EMBL" id="ANJ71817.1"/>
    </source>
</evidence>
<organism evidence="1 2">
    <name type="scientific">Ralstonia insidiosa</name>
    <dbReference type="NCBI Taxonomy" id="190721"/>
    <lineage>
        <taxon>Bacteria</taxon>
        <taxon>Pseudomonadati</taxon>
        <taxon>Pseudomonadota</taxon>
        <taxon>Betaproteobacteria</taxon>
        <taxon>Burkholderiales</taxon>
        <taxon>Burkholderiaceae</taxon>
        <taxon>Ralstonia</taxon>
    </lineage>
</organism>
<proteinExistence type="predicted"/>
<dbReference type="RefSeq" id="WP_064802386.1">
    <property type="nucleotide sequence ID" value="NZ_CP016022.1"/>
</dbReference>
<dbReference type="GeneID" id="61525318"/>
<evidence type="ECO:0000313" key="2">
    <source>
        <dbReference type="Proteomes" id="UP000078572"/>
    </source>
</evidence>
<dbReference type="Gene3D" id="3.40.50.300">
    <property type="entry name" value="P-loop containing nucleotide triphosphate hydrolases"/>
    <property type="match status" value="1"/>
</dbReference>
<sequence>MPCDSTSLSAVMGSLCRDQIRQAGQRYTPGIDASAPNLRIAALSTAVDNVACGDAARARFQSVLDELADAWGRAKHHSQRPTEIKQLIHAAGASLPAMMNRLRSRDTTAGDEWADRLSQLDASLMEDIAYWRAEEAKQSRDDGSYSSARNTARTNMEAIYSCLRVIRDEVEYAASSSFKLLFDPILLISGEWGTGKTHLLCDVTSERLTREAPTVLVLAKNFEGNVLADICARLGGATSVEDKFAELEDTGRGAGGRTLFIVDGVNEGRRREWRQAISTLLSLVAEHPNIGLIVTCRTPFEAMAIEKSDLEKFRRLQHYGFDDQEFDAQAAFFEYYHLPLPEVPLLDREFSRPLTLKLICQSLQSLSGKKLAKGFAGIASGQRGMTYVLESFVNRVGQPIEHEFGLRDKGCWILLKGADQFTDKRIAGFAPCMAANLRGYVLPSEADRIVAASYPALRPAQRRALLETMRTNGLIEEDAIWYSTRSGQHKSRVVHRLPYQRFSDHLIARHLLKAYLDVSSLASIKASFAANSPLARVFQLTDQNFGNYAEPGWAQALITEFPERVGRKMPPRHCELFFALPRDTQDLNAYFEPFIEGLFWRSPTAFTEGTRMVINQYLGAGSRAWERVMDALTAVATKPNHPYHAKRLYKYLSRFPMADRDLHWSEYLRRRYASPTIHRLLTWAEKLDTVTMTRDAAAELVVLFSLVLTTVVRTDRDLATKALVLIGEQYPDVLFSHVLTCLGFNDPYLPERVLAAAYGTVLSLVDSRKAASFRPLLGDLAQKIYRQMFAPRARHATHHTLIRDYALGIIEVAQRAGCIKLPKTSVRYLSRPFPNTPSSFSSDGTPDDSVKHAIGHPIQMDFGNYTIGSLIPNRANYDHDKPDYVRVRAKIERRMFDLGYRDEAFKDVDAEIGRHSWNARDEHKVDRYGKKYSWIAYFEMWGERDANRKLPDWRQGSRTPDCGVDPSFPKPPPHWTPPLPDLFGPAAATTEDWVAGGYTPNWHPILVVPEINGHQGEWVLVEGFVKGADAEHDRELFAFLRGMFVAKKDVDTLRSKFLSISYPGNHTIPEGAEEHYLFAGEPGHRHSFARHLLQRNDNYRRQTAEAFDEYVRDYSAGEKRSLTIKIASMSGEAAGDEDASVLEFDFAATRRIPGVRLELPSIQFAWESYHSVHNTFTGFDIPAPSLIQRLGLSCCDRAVDFFDPSGGPATLYRQAGEGYSGNKHRLLYVRADLLRRYLKETRQVLVWCNWGERDWLKKTEEHRLIPNEGRQRVFQTHAHIHRTFSQWSAKDCVVL</sequence>
<gene>
    <name evidence="1" type="ORF">A9Y76_04735</name>
</gene>
<dbReference type="EMBL" id="CP016022">
    <property type="protein sequence ID" value="ANJ71817.1"/>
    <property type="molecule type" value="Genomic_DNA"/>
</dbReference>
<dbReference type="Proteomes" id="UP000078572">
    <property type="component" value="Chromosome 1"/>
</dbReference>
<reference evidence="2" key="1">
    <citation type="submission" date="2016-06" db="EMBL/GenBank/DDBJ databases">
        <authorList>
            <person name="Xu Y."/>
            <person name="Nagy A."/>
            <person name="Yan X."/>
            <person name="Kim S.W."/>
            <person name="Haley B."/>
            <person name="Liu N.T."/>
            <person name="Nou X."/>
        </authorList>
    </citation>
    <scope>NUCLEOTIDE SEQUENCE [LARGE SCALE GENOMIC DNA]</scope>
    <source>
        <strain evidence="2">ATCC 49129</strain>
    </source>
</reference>
<protein>
    <submittedName>
        <fullName evidence="1">Uncharacterized protein</fullName>
    </submittedName>
</protein>
<name>A0A191ZUQ5_9RALS</name>
<dbReference type="SUPFAM" id="SSF52540">
    <property type="entry name" value="P-loop containing nucleoside triphosphate hydrolases"/>
    <property type="match status" value="1"/>
</dbReference>
<keyword evidence="2" id="KW-1185">Reference proteome</keyword>
<dbReference type="InterPro" id="IPR027417">
    <property type="entry name" value="P-loop_NTPase"/>
</dbReference>
<accession>A0A191ZUQ5</accession>
<dbReference type="OrthoDB" id="9757917at2"/>